<dbReference type="AlphaFoldDB" id="A0A218NNT1"/>
<dbReference type="OrthoDB" id="379229at2157"/>
<dbReference type="GeneID" id="33314385"/>
<name>A0A218NNT1_9ARCH</name>
<feature type="compositionally biased region" description="Basic and acidic residues" evidence="1">
    <location>
        <begin position="161"/>
        <end position="172"/>
    </location>
</feature>
<evidence type="ECO:0000313" key="2">
    <source>
        <dbReference type="EMBL" id="ASI14125.1"/>
    </source>
</evidence>
<reference evidence="2 3" key="1">
    <citation type="journal article" date="2017" name="Nat. Commun.">
        <title>'ARMAN' archaea depend on association with euryarchaeal host in culture and in situ.</title>
        <authorList>
            <person name="Golyshina O."/>
            <person name="Toshchakov S."/>
            <person name="Makarova K."/>
            <person name="Gavrilov S."/>
            <person name="Korzhenkov A."/>
            <person name="La Cono V."/>
            <person name="Arcadi E."/>
            <person name="Nechitaylo T."/>
            <person name="Ferrer M."/>
            <person name="Kublanov I."/>
            <person name="Wolf Y."/>
            <person name="Yakimov M."/>
            <person name="Golyshin P."/>
            <person name="Slesarev A."/>
            <person name="Kozyavkin S."/>
        </authorList>
    </citation>
    <scope>NUCLEOTIDE SEQUENCE [LARGE SCALE GENOMIC DNA]</scope>
    <source>
        <strain evidence="2 3">Mia14</strain>
    </source>
</reference>
<gene>
    <name evidence="2" type="ORF">Mia14_0837</name>
</gene>
<dbReference type="EMBL" id="CP019964">
    <property type="protein sequence ID" value="ASI14125.1"/>
    <property type="molecule type" value="Genomic_DNA"/>
</dbReference>
<evidence type="ECO:0000256" key="1">
    <source>
        <dbReference type="SAM" id="MobiDB-lite"/>
    </source>
</evidence>
<keyword evidence="3" id="KW-1185">Reference proteome</keyword>
<evidence type="ECO:0000313" key="3">
    <source>
        <dbReference type="Proteomes" id="UP000197679"/>
    </source>
</evidence>
<sequence>MAKSEVDKVTDETIEKGGMLIKLYFDMQSEDASKLQPLMIDLVSNRLLKEKGVIYCYGAIEEPIKVDDVYSTVAEITTLFEKPSYAFKIAFNYAPAGVEILRPASEIRLTGAELQTILMDLSETSVNYSKYILEKVMKPDELKGIKTAIENRAVVGSKVINGEDKSDKKDAPDATENQSS</sequence>
<proteinExistence type="predicted"/>
<organism evidence="2 3">
    <name type="scientific">Candidatus Mancarchaeum acidiphilum</name>
    <dbReference type="NCBI Taxonomy" id="1920749"/>
    <lineage>
        <taxon>Archaea</taxon>
        <taxon>Candidatus Micrarchaeota</taxon>
        <taxon>Candidatus Mancarchaeum</taxon>
    </lineage>
</organism>
<accession>A0A218NNT1</accession>
<dbReference type="Proteomes" id="UP000197679">
    <property type="component" value="Chromosome"/>
</dbReference>
<protein>
    <submittedName>
        <fullName evidence="2">Uncharacterized protein</fullName>
    </submittedName>
</protein>
<feature type="region of interest" description="Disordered" evidence="1">
    <location>
        <begin position="160"/>
        <end position="180"/>
    </location>
</feature>
<dbReference type="RefSeq" id="WP_088820403.1">
    <property type="nucleotide sequence ID" value="NZ_CP019964.1"/>
</dbReference>
<dbReference type="KEGG" id="marh:Mia14_0837"/>